<feature type="region of interest" description="Disordered" evidence="5">
    <location>
        <begin position="356"/>
        <end position="390"/>
    </location>
</feature>
<evidence type="ECO:0000259" key="7">
    <source>
        <dbReference type="PROSITE" id="PS50016"/>
    </source>
</evidence>
<dbReference type="InterPro" id="IPR013083">
    <property type="entry name" value="Znf_RING/FYVE/PHD"/>
</dbReference>
<feature type="compositionally biased region" description="Low complexity" evidence="5">
    <location>
        <begin position="362"/>
        <end position="373"/>
    </location>
</feature>
<dbReference type="PANTHER" id="PTHR47177:SF4">
    <property type="entry name" value="OS06G0283200 PROTEIN"/>
    <property type="match status" value="1"/>
</dbReference>
<dbReference type="SMART" id="SM00184">
    <property type="entry name" value="RING"/>
    <property type="match status" value="2"/>
</dbReference>
<dbReference type="InterPro" id="IPR011011">
    <property type="entry name" value="Znf_FYVE_PHD"/>
</dbReference>
<keyword evidence="2 4" id="KW-0863">Zinc-finger</keyword>
<dbReference type="Pfam" id="PF13639">
    <property type="entry name" value="zf-RING_2"/>
    <property type="match status" value="1"/>
</dbReference>
<evidence type="ECO:0000256" key="3">
    <source>
        <dbReference type="ARBA" id="ARBA00022833"/>
    </source>
</evidence>
<feature type="compositionally biased region" description="Polar residues" evidence="5">
    <location>
        <begin position="374"/>
        <end position="387"/>
    </location>
</feature>
<dbReference type="InterPro" id="IPR019787">
    <property type="entry name" value="Znf_PHD-finger"/>
</dbReference>
<name>A0A833XJN0_JUGRE</name>
<comment type="caution">
    <text evidence="9">The sequence shown here is derived from an EMBL/GenBank/DDBJ whole genome shotgun (WGS) entry which is preliminary data.</text>
</comment>
<protein>
    <submittedName>
        <fullName evidence="9">Uncharacterized protein</fullName>
    </submittedName>
</protein>
<dbReference type="GO" id="GO:0008270">
    <property type="term" value="F:zinc ion binding"/>
    <property type="evidence" value="ECO:0007669"/>
    <property type="project" value="UniProtKB-KW"/>
</dbReference>
<dbReference type="InterPro" id="IPR001965">
    <property type="entry name" value="Znf_PHD"/>
</dbReference>
<evidence type="ECO:0000256" key="1">
    <source>
        <dbReference type="ARBA" id="ARBA00022723"/>
    </source>
</evidence>
<dbReference type="SMART" id="SM00249">
    <property type="entry name" value="PHD"/>
    <property type="match status" value="1"/>
</dbReference>
<dbReference type="PROSITE" id="PS50016">
    <property type="entry name" value="ZF_PHD_2"/>
    <property type="match status" value="1"/>
</dbReference>
<dbReference type="EMBL" id="LIHL02000006">
    <property type="protein sequence ID" value="KAF5468851.1"/>
    <property type="molecule type" value="Genomic_DNA"/>
</dbReference>
<evidence type="ECO:0000313" key="9">
    <source>
        <dbReference type="EMBL" id="KAF5468851.1"/>
    </source>
</evidence>
<accession>A0A833XJN0</accession>
<dbReference type="AlphaFoldDB" id="A0A833XJN0"/>
<proteinExistence type="predicted"/>
<feature type="domain" description="RING-type" evidence="8">
    <location>
        <begin position="80"/>
        <end position="121"/>
    </location>
</feature>
<feature type="domain" description="PHD-type" evidence="7">
    <location>
        <begin position="167"/>
        <end position="216"/>
    </location>
</feature>
<keyword evidence="1" id="KW-0479">Metal-binding</keyword>
<feature type="region of interest" description="Disordered" evidence="5">
    <location>
        <begin position="39"/>
        <end position="59"/>
    </location>
</feature>
<dbReference type="Gramene" id="Jr06_12540_p1">
    <property type="protein sequence ID" value="cds.Jr06_12540_p1"/>
    <property type="gene ID" value="Jr06_12540"/>
</dbReference>
<dbReference type="SUPFAM" id="SSF57850">
    <property type="entry name" value="RING/U-box"/>
    <property type="match status" value="1"/>
</dbReference>
<gene>
    <name evidence="9" type="ORF">F2P56_012964</name>
</gene>
<dbReference type="Proteomes" id="UP000619265">
    <property type="component" value="Unassembled WGS sequence"/>
</dbReference>
<organism evidence="9 10">
    <name type="scientific">Juglans regia</name>
    <name type="common">English walnut</name>
    <dbReference type="NCBI Taxonomy" id="51240"/>
    <lineage>
        <taxon>Eukaryota</taxon>
        <taxon>Viridiplantae</taxon>
        <taxon>Streptophyta</taxon>
        <taxon>Embryophyta</taxon>
        <taxon>Tracheophyta</taxon>
        <taxon>Spermatophyta</taxon>
        <taxon>Magnoliopsida</taxon>
        <taxon>eudicotyledons</taxon>
        <taxon>Gunneridae</taxon>
        <taxon>Pentapetalae</taxon>
        <taxon>rosids</taxon>
        <taxon>fabids</taxon>
        <taxon>Fagales</taxon>
        <taxon>Juglandaceae</taxon>
        <taxon>Juglans</taxon>
    </lineage>
</organism>
<reference evidence="9" key="1">
    <citation type="submission" date="2015-10" db="EMBL/GenBank/DDBJ databases">
        <authorList>
            <person name="Martinez-Garcia P.J."/>
            <person name="Crepeau M.W."/>
            <person name="Puiu D."/>
            <person name="Gonzalez-Ibeas D."/>
            <person name="Whalen J."/>
            <person name="Stevens K."/>
            <person name="Paul R."/>
            <person name="Butterfield T."/>
            <person name="Britton M."/>
            <person name="Reagan R."/>
            <person name="Chakraborty S."/>
            <person name="Walawage S.L."/>
            <person name="Vasquez-Gross H.A."/>
            <person name="Cardeno C."/>
            <person name="Famula R."/>
            <person name="Pratt K."/>
            <person name="Kuruganti S."/>
            <person name="Aradhya M.K."/>
            <person name="Leslie C.A."/>
            <person name="Dandekar A.M."/>
            <person name="Salzberg S.L."/>
            <person name="Wegrzyn J.L."/>
            <person name="Langley C.H."/>
            <person name="Neale D.B."/>
        </authorList>
    </citation>
    <scope>NUCLEOTIDE SEQUENCE</scope>
    <source>
        <tissue evidence="9">Leaves</tissue>
    </source>
</reference>
<evidence type="ECO:0000256" key="5">
    <source>
        <dbReference type="SAM" id="MobiDB-lite"/>
    </source>
</evidence>
<dbReference type="Gene3D" id="3.30.40.10">
    <property type="entry name" value="Zinc/RING finger domain, C3HC4 (zinc finger)"/>
    <property type="match status" value="2"/>
</dbReference>
<dbReference type="Pfam" id="PF00628">
    <property type="entry name" value="PHD"/>
    <property type="match status" value="1"/>
</dbReference>
<dbReference type="PROSITE" id="PS00518">
    <property type="entry name" value="ZF_RING_1"/>
    <property type="match status" value="1"/>
</dbReference>
<evidence type="ECO:0000256" key="4">
    <source>
        <dbReference type="PROSITE-ProRule" id="PRU00175"/>
    </source>
</evidence>
<reference evidence="9" key="2">
    <citation type="submission" date="2020-03" db="EMBL/GenBank/DDBJ databases">
        <title>Walnut 2.0.</title>
        <authorList>
            <person name="Marrano A."/>
            <person name="Britton M."/>
            <person name="Zimin A.V."/>
            <person name="Zaini P.A."/>
            <person name="Workman R."/>
            <person name="Puiu D."/>
            <person name="Bianco L."/>
            <person name="Allen B.J."/>
            <person name="Troggio M."/>
            <person name="Leslie C.A."/>
            <person name="Timp W."/>
            <person name="Dendekar A."/>
            <person name="Salzberg S.L."/>
            <person name="Neale D.B."/>
        </authorList>
    </citation>
    <scope>NUCLEOTIDE SEQUENCE</scope>
    <source>
        <tissue evidence="9">Leaves</tissue>
    </source>
</reference>
<feature type="non-terminal residue" evidence="9">
    <location>
        <position position="711"/>
    </location>
</feature>
<keyword evidence="3" id="KW-0862">Zinc</keyword>
<evidence type="ECO:0000256" key="2">
    <source>
        <dbReference type="ARBA" id="ARBA00022771"/>
    </source>
</evidence>
<dbReference type="InterPro" id="IPR001841">
    <property type="entry name" value="Znf_RING"/>
</dbReference>
<dbReference type="PANTHER" id="PTHR47177">
    <property type="entry name" value="F18C1.6 PROTEIN"/>
    <property type="match status" value="1"/>
</dbReference>
<dbReference type="SUPFAM" id="SSF57903">
    <property type="entry name" value="FYVE/PHD zinc finger"/>
    <property type="match status" value="1"/>
</dbReference>
<dbReference type="PROSITE" id="PS50089">
    <property type="entry name" value="ZF_RING_2"/>
    <property type="match status" value="1"/>
</dbReference>
<evidence type="ECO:0000313" key="10">
    <source>
        <dbReference type="Proteomes" id="UP000619265"/>
    </source>
</evidence>
<keyword evidence="6" id="KW-0732">Signal</keyword>
<sequence length="711" mass="78988">SFILFLLYHFTFIFYLKQTPKLRMRYIMATDSDDSSFPFPNKRRKTLSSTSKSKIQDNPSHSHFEAQEQLQWPANSNSPCMICLSDSAKSIRGIIDCCDHHFCFLCIMEWAKIESRCPICKRRFSTIHRPFKDGVFYRERVVKVPVRYQIYTPYGNTTAGPSDPFSQVLCSICHQMTDDSLLLLCDLCDSASHTYCVGLGFTVPEGDWFCHDCTVCRTQLVNREMHADSHNEKVIPTLEEHVTIFNIVREPNSPAVAREATKSSNLNLLSPPVAPDRGNSIVVEVNGPAARTLQNVADGATQSGARTLQRCRDVHSHIQALRENWHAFRNGSLSFSSLSSKPGCGSGQKLNIRTVSHERSDQQNSSSSTSCQQLTTEASFPGSSGHNRSSHDIDKAWKMLFKAKSIQHTLEKPSCTNQVSKLHSSTGKAANDAPSISSTFHSLKNKQFGAEDVGRIAMKKHYDCYSLEKDIGNCQSGKVKKQKQSSVTTKETVESSESEGVAATHSLASFKSSFSRNKWSGIQGNVCGKNGSRLLQGYVNGASLNFSDKDNESTCSMSLVGSMPRVADSLYAKTDLSTSVPGEVDFSNERVRSGKDLTESNAVKDDEAKSEIRSLVKLNLKLLSKDKKLGIHAFKEIARLATHTILAACGLEHRMSGVHPFPSSVCRHTEHIQQLHKSTLMPNSCRECFCIFVRDVVNSVMFQKVSCIESN</sequence>
<evidence type="ECO:0000259" key="8">
    <source>
        <dbReference type="PROSITE" id="PS50089"/>
    </source>
</evidence>
<feature type="chain" id="PRO_5032439516" evidence="6">
    <location>
        <begin position="19"/>
        <end position="711"/>
    </location>
</feature>
<feature type="signal peptide" evidence="6">
    <location>
        <begin position="1"/>
        <end position="18"/>
    </location>
</feature>
<dbReference type="InterPro" id="IPR017907">
    <property type="entry name" value="Znf_RING_CS"/>
</dbReference>
<evidence type="ECO:0000256" key="6">
    <source>
        <dbReference type="SAM" id="SignalP"/>
    </source>
</evidence>